<dbReference type="HOGENOM" id="CLU_112352_1_0_10"/>
<keyword evidence="3" id="KW-1185">Reference proteome</keyword>
<sequence length="184" mass="21279">MKKTYIYILFGIMVVAQIAASAQTIFKYEQTIASDNVYKFRTAPIDPSDPFRGKYVTLRFNISSYETDDESLQYNNDVYAYFSKDENGFAVLETLSKELLPNSEFDYVKVETSSHYAGKVYFDLPFSTYYMEESKAYDAERLYWDNNRDSEKQNAYAIVHIKDGTHVLTDVIIDGKSLKDAVEK</sequence>
<dbReference type="eggNOG" id="COG4929">
    <property type="taxonomic scope" value="Bacteria"/>
</dbReference>
<evidence type="ECO:0000313" key="2">
    <source>
        <dbReference type="EMBL" id="EDP97615.1"/>
    </source>
</evidence>
<dbReference type="Proteomes" id="UP000002945">
    <property type="component" value="Unassembled WGS sequence"/>
</dbReference>
<evidence type="ECO:0008006" key="4">
    <source>
        <dbReference type="Google" id="ProtNLM"/>
    </source>
</evidence>
<dbReference type="Pfam" id="PF14345">
    <property type="entry name" value="GDYXXLXY"/>
    <property type="match status" value="1"/>
</dbReference>
<dbReference type="InterPro" id="IPR025833">
    <property type="entry name" value="GDYXXLXY"/>
</dbReference>
<protein>
    <recommendedName>
        <fullName evidence="4">GDYXXLXY domain-containing protein</fullName>
    </recommendedName>
</protein>
<keyword evidence="1" id="KW-0732">Signal</keyword>
<feature type="signal peptide" evidence="1">
    <location>
        <begin position="1"/>
        <end position="21"/>
    </location>
</feature>
<dbReference type="STRING" id="391587.KAOT1_20672"/>
<dbReference type="RefSeq" id="WP_007096663.1">
    <property type="nucleotide sequence ID" value="NZ_CP142125.1"/>
</dbReference>
<gene>
    <name evidence="2" type="ORF">KAOT1_20672</name>
</gene>
<dbReference type="AlphaFoldDB" id="A9DM23"/>
<organism evidence="2 3">
    <name type="scientific">Kordia algicida OT-1</name>
    <dbReference type="NCBI Taxonomy" id="391587"/>
    <lineage>
        <taxon>Bacteria</taxon>
        <taxon>Pseudomonadati</taxon>
        <taxon>Bacteroidota</taxon>
        <taxon>Flavobacteriia</taxon>
        <taxon>Flavobacteriales</taxon>
        <taxon>Flavobacteriaceae</taxon>
        <taxon>Kordia</taxon>
    </lineage>
</organism>
<evidence type="ECO:0000256" key="1">
    <source>
        <dbReference type="SAM" id="SignalP"/>
    </source>
</evidence>
<proteinExistence type="predicted"/>
<name>A9DM23_9FLAO</name>
<comment type="caution">
    <text evidence="2">The sequence shown here is derived from an EMBL/GenBank/DDBJ whole genome shotgun (WGS) entry which is preliminary data.</text>
</comment>
<reference evidence="2 3" key="1">
    <citation type="journal article" date="2011" name="J. Bacteriol.">
        <title>Genome sequence of the algicidal bacterium Kordia algicida OT-1.</title>
        <authorList>
            <person name="Lee H.S."/>
            <person name="Kang S.G."/>
            <person name="Kwon K.K."/>
            <person name="Lee J.H."/>
            <person name="Kim S.J."/>
        </authorList>
    </citation>
    <scope>NUCLEOTIDE SEQUENCE [LARGE SCALE GENOMIC DNA]</scope>
    <source>
        <strain evidence="2 3">OT-1</strain>
    </source>
</reference>
<dbReference type="OrthoDB" id="4868247at2"/>
<dbReference type="EMBL" id="ABIB01000002">
    <property type="protein sequence ID" value="EDP97615.1"/>
    <property type="molecule type" value="Genomic_DNA"/>
</dbReference>
<feature type="chain" id="PRO_5002737608" description="GDYXXLXY domain-containing protein" evidence="1">
    <location>
        <begin position="22"/>
        <end position="184"/>
    </location>
</feature>
<accession>A9DM23</accession>
<evidence type="ECO:0000313" key="3">
    <source>
        <dbReference type="Proteomes" id="UP000002945"/>
    </source>
</evidence>